<dbReference type="EMBL" id="MELI01000076">
    <property type="protein sequence ID" value="OFW33070.1"/>
    <property type="molecule type" value="Genomic_DNA"/>
</dbReference>
<name>A0A1F2UJ94_9ACTN</name>
<reference evidence="1 2" key="1">
    <citation type="journal article" date="2016" name="Nat. Commun.">
        <title>Thousands of microbial genomes shed light on interconnected biogeochemical processes in an aquifer system.</title>
        <authorList>
            <person name="Anantharaman K."/>
            <person name="Brown C.T."/>
            <person name="Hug L.A."/>
            <person name="Sharon I."/>
            <person name="Castelle C.J."/>
            <person name="Probst A.J."/>
            <person name="Thomas B.C."/>
            <person name="Singh A."/>
            <person name="Wilkins M.J."/>
            <person name="Karaoz U."/>
            <person name="Brodie E.L."/>
            <person name="Williams K.H."/>
            <person name="Hubbard S.S."/>
            <person name="Banfield J.F."/>
        </authorList>
    </citation>
    <scope>NUCLEOTIDE SEQUENCE [LARGE SCALE GENOMIC DNA]</scope>
</reference>
<accession>A0A1F2UJ94</accession>
<comment type="caution">
    <text evidence="1">The sequence shown here is derived from an EMBL/GenBank/DDBJ whole genome shotgun (WGS) entry which is preliminary data.</text>
</comment>
<organism evidence="1 2">
    <name type="scientific">Candidatus Aquicultor primus</name>
    <dbReference type="NCBI Taxonomy" id="1797195"/>
    <lineage>
        <taxon>Bacteria</taxon>
        <taxon>Bacillati</taxon>
        <taxon>Actinomycetota</taxon>
        <taxon>Candidatus Aquicultoria</taxon>
        <taxon>Candidatus Aquicultorales</taxon>
        <taxon>Candidatus Aquicultoraceae</taxon>
        <taxon>Candidatus Aquicultor</taxon>
    </lineage>
</organism>
<protein>
    <submittedName>
        <fullName evidence="1">Uncharacterized protein</fullName>
    </submittedName>
</protein>
<proteinExistence type="predicted"/>
<dbReference type="AlphaFoldDB" id="A0A1F2UJ94"/>
<evidence type="ECO:0000313" key="1">
    <source>
        <dbReference type="EMBL" id="OFW33070.1"/>
    </source>
</evidence>
<dbReference type="Proteomes" id="UP000178086">
    <property type="component" value="Unassembled WGS sequence"/>
</dbReference>
<evidence type="ECO:0000313" key="2">
    <source>
        <dbReference type="Proteomes" id="UP000178086"/>
    </source>
</evidence>
<sequence>MRAHCTKSRTAVRSGIIFALAISLLFMVLLGPAAAIDLQDPKFQAISVSPSAGSPGSAISVSVTASDDVGIGGGVVGFESPSTGIVRYVFLDYAGANLAGSFVVDRYDTPGVWKPVYIEIVDTSSNIFAATGDEVDLSAGNITISNPSPDSAAPTFTSLDIPNTQTNPGGKVSLSIKAADSESGLASAQVLWSNAWNSLQAFLLYNPKTGRLEADLYIPIDQSTGT</sequence>
<gene>
    <name evidence="1" type="ORF">A2074_01655</name>
</gene>